<name>A0A6C0C462_9ZZZZ</name>
<organism evidence="1">
    <name type="scientific">viral metagenome</name>
    <dbReference type="NCBI Taxonomy" id="1070528"/>
    <lineage>
        <taxon>unclassified sequences</taxon>
        <taxon>metagenomes</taxon>
        <taxon>organismal metagenomes</taxon>
    </lineage>
</organism>
<dbReference type="EMBL" id="MN739318">
    <property type="protein sequence ID" value="QHS98564.1"/>
    <property type="molecule type" value="Genomic_DNA"/>
</dbReference>
<dbReference type="InterPro" id="IPR011009">
    <property type="entry name" value="Kinase-like_dom_sf"/>
</dbReference>
<evidence type="ECO:0000313" key="1">
    <source>
        <dbReference type="EMBL" id="QHS98564.1"/>
    </source>
</evidence>
<reference evidence="1" key="1">
    <citation type="journal article" date="2020" name="Nature">
        <title>Giant virus diversity and host interactions through global metagenomics.</title>
        <authorList>
            <person name="Schulz F."/>
            <person name="Roux S."/>
            <person name="Paez-Espino D."/>
            <person name="Jungbluth S."/>
            <person name="Walsh D.A."/>
            <person name="Denef V.J."/>
            <person name="McMahon K.D."/>
            <person name="Konstantinidis K.T."/>
            <person name="Eloe-Fadrosh E.A."/>
            <person name="Kyrpides N.C."/>
            <person name="Woyke T."/>
        </authorList>
    </citation>
    <scope>NUCLEOTIDE SEQUENCE</scope>
    <source>
        <strain evidence="1">GVMAG-M-3300020185-18</strain>
    </source>
</reference>
<accession>A0A6C0C462</accession>
<protein>
    <recommendedName>
        <fullName evidence="2">Protein kinase domain-containing protein</fullName>
    </recommendedName>
</protein>
<dbReference type="SUPFAM" id="SSF56112">
    <property type="entry name" value="Protein kinase-like (PK-like)"/>
    <property type="match status" value="1"/>
</dbReference>
<dbReference type="AlphaFoldDB" id="A0A6C0C462"/>
<proteinExistence type="predicted"/>
<sequence length="219" mass="26168">MKSIFRGAIDLVEEKKNTYTFILKDKEYQEYFEAIKQFVKVNVERKVAFQFEAETLITLKDFLKRETTLSYNECCSLFLDIGEQLKTLSELGKGYLSIDFEDIIFIKSDEDNISMIFLNIDESFLVKNNVLEVSKPYKKHEYFSPQMKLITQIPTNINYTQNIFYSLSMIVCNCLNSIKFDYRYDDYKKHLDCILETKLYWALLRCLNDEPEDRFYLFI</sequence>
<evidence type="ECO:0008006" key="2">
    <source>
        <dbReference type="Google" id="ProtNLM"/>
    </source>
</evidence>